<evidence type="ECO:0000256" key="2">
    <source>
        <dbReference type="ARBA" id="ARBA00022741"/>
    </source>
</evidence>
<dbReference type="Pfam" id="PF18603">
    <property type="entry name" value="LAL_C2"/>
    <property type="match status" value="1"/>
</dbReference>
<dbReference type="Gene3D" id="3.30.1490.20">
    <property type="entry name" value="ATP-grasp fold, A domain"/>
    <property type="match status" value="1"/>
</dbReference>
<evidence type="ECO:0000256" key="3">
    <source>
        <dbReference type="ARBA" id="ARBA00022755"/>
    </source>
</evidence>
<proteinExistence type="predicted"/>
<dbReference type="GO" id="GO:0046872">
    <property type="term" value="F:metal ion binding"/>
    <property type="evidence" value="ECO:0007669"/>
    <property type="project" value="InterPro"/>
</dbReference>
<dbReference type="RefSeq" id="WP_146972180.1">
    <property type="nucleotide sequence ID" value="NZ_VOSL01000006.1"/>
</dbReference>
<dbReference type="Pfam" id="PF02222">
    <property type="entry name" value="ATP-grasp"/>
    <property type="match status" value="1"/>
</dbReference>
<dbReference type="OrthoDB" id="24041at2"/>
<name>A0A5C6XHH1_9DELT</name>
<dbReference type="EMBL" id="VOSL01000006">
    <property type="protein sequence ID" value="TXD43730.1"/>
    <property type="molecule type" value="Genomic_DNA"/>
</dbReference>
<reference evidence="7 8" key="1">
    <citation type="submission" date="2019-08" db="EMBL/GenBank/DDBJ databases">
        <title>Bradymonadales sp. TMQ2.</title>
        <authorList>
            <person name="Liang Q."/>
        </authorList>
    </citation>
    <scope>NUCLEOTIDE SEQUENCE [LARGE SCALE GENOMIC DNA]</scope>
    <source>
        <strain evidence="7 8">TMQ2</strain>
    </source>
</reference>
<keyword evidence="2 5" id="KW-0547">Nucleotide-binding</keyword>
<organism evidence="7 8">
    <name type="scientific">Lujinxingia vulgaris</name>
    <dbReference type="NCBI Taxonomy" id="2600176"/>
    <lineage>
        <taxon>Bacteria</taxon>
        <taxon>Deltaproteobacteria</taxon>
        <taxon>Bradymonadales</taxon>
        <taxon>Lujinxingiaceae</taxon>
        <taxon>Lujinxingia</taxon>
    </lineage>
</organism>
<dbReference type="Proteomes" id="UP000321046">
    <property type="component" value="Unassembled WGS sequence"/>
</dbReference>
<evidence type="ECO:0000256" key="4">
    <source>
        <dbReference type="ARBA" id="ARBA00022840"/>
    </source>
</evidence>
<dbReference type="InterPro" id="IPR040570">
    <property type="entry name" value="LAL_C2"/>
</dbReference>
<dbReference type="InterPro" id="IPR052032">
    <property type="entry name" value="ATP-dep_AA_Ligase"/>
</dbReference>
<keyword evidence="3" id="KW-0658">Purine biosynthesis</keyword>
<evidence type="ECO:0000256" key="5">
    <source>
        <dbReference type="PROSITE-ProRule" id="PRU00409"/>
    </source>
</evidence>
<evidence type="ECO:0000256" key="1">
    <source>
        <dbReference type="ARBA" id="ARBA00022598"/>
    </source>
</evidence>
<dbReference type="PANTHER" id="PTHR43585:SF2">
    <property type="entry name" value="ATP-GRASP ENZYME FSQD"/>
    <property type="match status" value="1"/>
</dbReference>
<dbReference type="SMART" id="SM01209">
    <property type="entry name" value="GARS_A"/>
    <property type="match status" value="1"/>
</dbReference>
<protein>
    <submittedName>
        <fullName evidence="7">ATP-grasp domain-containing protein</fullName>
    </submittedName>
</protein>
<accession>A0A5C6XHH1</accession>
<dbReference type="Gene3D" id="3.30.470.20">
    <property type="entry name" value="ATP-grasp fold, B domain"/>
    <property type="match status" value="1"/>
</dbReference>
<dbReference type="GO" id="GO:0006164">
    <property type="term" value="P:purine nucleotide biosynthetic process"/>
    <property type="evidence" value="ECO:0007669"/>
    <property type="project" value="UniProtKB-KW"/>
</dbReference>
<evidence type="ECO:0000259" key="6">
    <source>
        <dbReference type="PROSITE" id="PS50975"/>
    </source>
</evidence>
<comment type="caution">
    <text evidence="7">The sequence shown here is derived from an EMBL/GenBank/DDBJ whole genome shotgun (WGS) entry which is preliminary data.</text>
</comment>
<dbReference type="AlphaFoldDB" id="A0A5C6XHH1"/>
<dbReference type="GO" id="GO:0016874">
    <property type="term" value="F:ligase activity"/>
    <property type="evidence" value="ECO:0007669"/>
    <property type="project" value="UniProtKB-KW"/>
</dbReference>
<dbReference type="InterPro" id="IPR013815">
    <property type="entry name" value="ATP_grasp_subdomain_1"/>
</dbReference>
<dbReference type="GO" id="GO:0005524">
    <property type="term" value="F:ATP binding"/>
    <property type="evidence" value="ECO:0007669"/>
    <property type="project" value="UniProtKB-UniRule"/>
</dbReference>
<gene>
    <name evidence="7" type="ORF">FRC96_00995</name>
</gene>
<feature type="domain" description="ATP-grasp" evidence="6">
    <location>
        <begin position="106"/>
        <end position="284"/>
    </location>
</feature>
<keyword evidence="1" id="KW-0436">Ligase</keyword>
<dbReference type="SUPFAM" id="SSF56059">
    <property type="entry name" value="Glutathione synthetase ATP-binding domain-like"/>
    <property type="match status" value="1"/>
</dbReference>
<keyword evidence="4 5" id="KW-0067">ATP-binding</keyword>
<dbReference type="Gene3D" id="3.40.50.20">
    <property type="match status" value="1"/>
</dbReference>
<sequence>MNLVMIGFRRDAHEAALTRGWRAHFLVDSTRQPPRSGVSWASVDLNGDVKGWEEAARRLASGATIDAVIASGESSVVPAALLRERLGVAGMSVATARRCHDKDRMKDALGAAGVPCARYLTLTPASDVDDVIETLGLPLVIKASDSSGGRGTHICRSRADVAAALRPGLLAEAFVPGTEYSVESFVHRGQVCFLNVTSYLRPGWANIVPADLPAERVETIAKLNRQTIAALGVEQGMTHMEFFASEHGDIVGELAARPPGGALMELIGEAYGFDAWQAFLDIETGRIPRFPSGRRRFEGVYFLHPGPGRVQAVRGLKRSRQLEHISAVSCRVKPGDTIEERVGVGQSVGRIRAGAPHYTSVAEALLNAHRCVEIELAPTQSVSTSPEPSHDSGG</sequence>
<dbReference type="PANTHER" id="PTHR43585">
    <property type="entry name" value="FUMIPYRROLE BIOSYNTHESIS PROTEIN C"/>
    <property type="match status" value="1"/>
</dbReference>
<evidence type="ECO:0000313" key="7">
    <source>
        <dbReference type="EMBL" id="TXD43730.1"/>
    </source>
</evidence>
<dbReference type="PROSITE" id="PS50975">
    <property type="entry name" value="ATP_GRASP"/>
    <property type="match status" value="1"/>
</dbReference>
<dbReference type="InterPro" id="IPR011761">
    <property type="entry name" value="ATP-grasp"/>
</dbReference>
<evidence type="ECO:0000313" key="8">
    <source>
        <dbReference type="Proteomes" id="UP000321046"/>
    </source>
</evidence>
<dbReference type="InterPro" id="IPR003135">
    <property type="entry name" value="ATP-grasp_carboxylate-amine"/>
</dbReference>